<evidence type="ECO:0000256" key="7">
    <source>
        <dbReference type="ARBA" id="ARBA00022777"/>
    </source>
</evidence>
<evidence type="ECO:0000256" key="2">
    <source>
        <dbReference type="ARBA" id="ARBA00005810"/>
    </source>
</evidence>
<comment type="similarity">
    <text evidence="2">Belongs to the HPPK family.</text>
</comment>
<reference evidence="14" key="1">
    <citation type="submission" date="2017-05" db="EMBL/GenBank/DDBJ databases">
        <authorList>
            <person name="Varghese N."/>
            <person name="Submissions S."/>
        </authorList>
    </citation>
    <scope>NUCLEOTIDE SEQUENCE</scope>
    <source>
        <strain evidence="14">DSM 18763</strain>
    </source>
</reference>
<sequence length="160" mass="18760">MKKIKIFLGLGSNVGNKINNIQKAIILLSEKIQDIQVAKFYESKAVGYENQENFINTAIKGYTDLDIKSLFEFTKDVEKKVGRIFRFKWGPREIDIDILFYDNLIYKDSNIEIPHPRIVERDFVLKPLLDLEPDFIHPVLKKSIKQLYDELKDKSIIKEI</sequence>
<dbReference type="PANTHER" id="PTHR43071:SF1">
    <property type="entry name" value="2-AMINO-4-HYDROXY-6-HYDROXYMETHYLDIHYDROPTERIDINE PYROPHOSPHOKINASE"/>
    <property type="match status" value="1"/>
</dbReference>
<evidence type="ECO:0000256" key="10">
    <source>
        <dbReference type="ARBA" id="ARBA00029409"/>
    </source>
</evidence>
<dbReference type="AlphaFoldDB" id="A0AA45WKZ5"/>
<dbReference type="InterPro" id="IPR035907">
    <property type="entry name" value="Hppk_sf"/>
</dbReference>
<evidence type="ECO:0000256" key="6">
    <source>
        <dbReference type="ARBA" id="ARBA00022741"/>
    </source>
</evidence>
<keyword evidence="6" id="KW-0547">Nucleotide-binding</keyword>
<evidence type="ECO:0000256" key="11">
    <source>
        <dbReference type="ARBA" id="ARBA00029766"/>
    </source>
</evidence>
<evidence type="ECO:0000313" key="14">
    <source>
        <dbReference type="EMBL" id="SMP08659.1"/>
    </source>
</evidence>
<name>A0AA45WKZ5_9AQUI</name>
<proteinExistence type="inferred from homology"/>
<accession>A0AA45WKZ5</accession>
<dbReference type="InterPro" id="IPR000550">
    <property type="entry name" value="Hppk"/>
</dbReference>
<dbReference type="GO" id="GO:0005524">
    <property type="term" value="F:ATP binding"/>
    <property type="evidence" value="ECO:0007669"/>
    <property type="project" value="UniProtKB-KW"/>
</dbReference>
<dbReference type="Gene3D" id="3.30.70.560">
    <property type="entry name" value="7,8-Dihydro-6-hydroxymethylpterin-pyrophosphokinase HPPK"/>
    <property type="match status" value="1"/>
</dbReference>
<gene>
    <name evidence="14" type="ORF">SAMN06264868_10649</name>
</gene>
<evidence type="ECO:0000256" key="9">
    <source>
        <dbReference type="ARBA" id="ARBA00022909"/>
    </source>
</evidence>
<dbReference type="CDD" id="cd00483">
    <property type="entry name" value="HPPK"/>
    <property type="match status" value="1"/>
</dbReference>
<evidence type="ECO:0000256" key="1">
    <source>
        <dbReference type="ARBA" id="ARBA00005051"/>
    </source>
</evidence>
<keyword evidence="9" id="KW-0289">Folate biosynthesis</keyword>
<dbReference type="Pfam" id="PF01288">
    <property type="entry name" value="HPPK"/>
    <property type="match status" value="1"/>
</dbReference>
<comment type="function">
    <text evidence="10">Catalyzes the transfer of pyrophosphate from adenosine triphosphate (ATP) to 6-hydroxymethyl-7,8-dihydropterin, an enzymatic step in folate biosynthesis pathway.</text>
</comment>
<dbReference type="GO" id="GO:0016301">
    <property type="term" value="F:kinase activity"/>
    <property type="evidence" value="ECO:0007669"/>
    <property type="project" value="UniProtKB-KW"/>
</dbReference>
<feature type="domain" description="7,8-dihydro-6-hydroxymethylpterin-pyrophosphokinase" evidence="13">
    <location>
        <begin position="88"/>
        <end position="99"/>
    </location>
</feature>
<keyword evidence="7" id="KW-0418">Kinase</keyword>
<dbReference type="PANTHER" id="PTHR43071">
    <property type="entry name" value="2-AMINO-4-HYDROXY-6-HYDROXYMETHYLDIHYDROPTERIDINE PYROPHOSPHOKINASE"/>
    <property type="match status" value="1"/>
</dbReference>
<dbReference type="GO" id="GO:0046656">
    <property type="term" value="P:folic acid biosynthetic process"/>
    <property type="evidence" value="ECO:0007669"/>
    <property type="project" value="UniProtKB-KW"/>
</dbReference>
<evidence type="ECO:0000256" key="4">
    <source>
        <dbReference type="ARBA" id="ARBA00016218"/>
    </source>
</evidence>
<dbReference type="SUPFAM" id="SSF55083">
    <property type="entry name" value="6-hydroxymethyl-7,8-dihydropterin pyrophosphokinase, HPPK"/>
    <property type="match status" value="1"/>
</dbReference>
<evidence type="ECO:0000256" key="3">
    <source>
        <dbReference type="ARBA" id="ARBA00013253"/>
    </source>
</evidence>
<comment type="pathway">
    <text evidence="1">Cofactor biosynthesis; tetrahydrofolate biosynthesis; 2-amino-4-hydroxy-6-hydroxymethyl-7,8-dihydropteridine diphosphate from 7,8-dihydroneopterin triphosphate: step 4/4.</text>
</comment>
<keyword evidence="5" id="KW-0808">Transferase</keyword>
<evidence type="ECO:0000259" key="13">
    <source>
        <dbReference type="PROSITE" id="PS00794"/>
    </source>
</evidence>
<dbReference type="PROSITE" id="PS00794">
    <property type="entry name" value="HPPK"/>
    <property type="match status" value="1"/>
</dbReference>
<dbReference type="NCBIfam" id="TIGR01498">
    <property type="entry name" value="folK"/>
    <property type="match status" value="1"/>
</dbReference>
<protein>
    <recommendedName>
        <fullName evidence="4">2-amino-4-hydroxy-6-hydroxymethyldihydropteridine pyrophosphokinase</fullName>
        <ecNumber evidence="3">2.7.6.3</ecNumber>
    </recommendedName>
    <alternativeName>
        <fullName evidence="11">6-hydroxymethyl-7,8-dihydropterin pyrophosphokinase</fullName>
    </alternativeName>
    <alternativeName>
        <fullName evidence="12">7,8-dihydro-6-hydroxymethylpterin-pyrophosphokinase</fullName>
    </alternativeName>
</protein>
<dbReference type="GO" id="GO:0003848">
    <property type="term" value="F:2-amino-4-hydroxy-6-hydroxymethyldihydropteridine diphosphokinase activity"/>
    <property type="evidence" value="ECO:0007669"/>
    <property type="project" value="UniProtKB-EC"/>
</dbReference>
<evidence type="ECO:0000256" key="8">
    <source>
        <dbReference type="ARBA" id="ARBA00022840"/>
    </source>
</evidence>
<evidence type="ECO:0000256" key="5">
    <source>
        <dbReference type="ARBA" id="ARBA00022679"/>
    </source>
</evidence>
<evidence type="ECO:0000256" key="12">
    <source>
        <dbReference type="ARBA" id="ARBA00033413"/>
    </source>
</evidence>
<dbReference type="RefSeq" id="WP_265134109.1">
    <property type="nucleotide sequence ID" value="NZ_FXTX01000006.1"/>
</dbReference>
<keyword evidence="8" id="KW-0067">ATP-binding</keyword>
<keyword evidence="15" id="KW-1185">Reference proteome</keyword>
<dbReference type="EMBL" id="FXTX01000006">
    <property type="protein sequence ID" value="SMP08659.1"/>
    <property type="molecule type" value="Genomic_DNA"/>
</dbReference>
<organism evidence="14 15">
    <name type="scientific">Venenivibrio stagnispumantis</name>
    <dbReference type="NCBI Taxonomy" id="407998"/>
    <lineage>
        <taxon>Bacteria</taxon>
        <taxon>Pseudomonadati</taxon>
        <taxon>Aquificota</taxon>
        <taxon>Aquificia</taxon>
        <taxon>Aquificales</taxon>
        <taxon>Hydrogenothermaceae</taxon>
        <taxon>Venenivibrio</taxon>
    </lineage>
</organism>
<dbReference type="Proteomes" id="UP001157947">
    <property type="component" value="Unassembled WGS sequence"/>
</dbReference>
<comment type="caution">
    <text evidence="14">The sequence shown here is derived from an EMBL/GenBank/DDBJ whole genome shotgun (WGS) entry which is preliminary data.</text>
</comment>
<evidence type="ECO:0000313" key="15">
    <source>
        <dbReference type="Proteomes" id="UP001157947"/>
    </source>
</evidence>
<dbReference type="EC" id="2.7.6.3" evidence="3"/>